<feature type="region of interest" description="Disordered" evidence="1">
    <location>
        <begin position="76"/>
        <end position="138"/>
    </location>
</feature>
<sequence>MKKSIAVLMLGSALLLPNNNSVEASYSDNNVQVQKTQQYIQCYIGGDELSDFYDTLLEKGFTFEQLSNLKESITKNTGVAPSAPDKQTEKPVQVKPVEKPVTAKPVEKPATSKPVQAPKPEATPAPAPAPEKPAEVAPVKPAETAQDASISAIEKAVLDLTNAERQKAGLKPLQTDSKLMNSARQKSADMASKNYFSHTSPTYGSPFDQMKANGVTYKSAAENIAMGQRSAEEVVKGWMESPGHRQNILTPGFTHIGIGYDKNGNYWTQQFIQK</sequence>
<reference evidence="4" key="1">
    <citation type="journal article" date="2021" name="PeerJ">
        <title>Extensive microbial diversity within the chicken gut microbiome revealed by metagenomics and culture.</title>
        <authorList>
            <person name="Gilroy R."/>
            <person name="Ravi A."/>
            <person name="Getino M."/>
            <person name="Pursley I."/>
            <person name="Horton D.L."/>
            <person name="Alikhan N.F."/>
            <person name="Baker D."/>
            <person name="Gharbi K."/>
            <person name="Hall N."/>
            <person name="Watson M."/>
            <person name="Adriaenssens E.M."/>
            <person name="Foster-Nyarko E."/>
            <person name="Jarju S."/>
            <person name="Secka A."/>
            <person name="Antonio M."/>
            <person name="Oren A."/>
            <person name="Chaudhuri R.R."/>
            <person name="La Ragione R."/>
            <person name="Hildebrand F."/>
            <person name="Pallen M.J."/>
        </authorList>
    </citation>
    <scope>NUCLEOTIDE SEQUENCE</scope>
    <source>
        <strain evidence="4">CHK171-7178</strain>
    </source>
</reference>
<dbReference type="EMBL" id="DYWT01000202">
    <property type="protein sequence ID" value="HJF32591.1"/>
    <property type="molecule type" value="Genomic_DNA"/>
</dbReference>
<evidence type="ECO:0000313" key="4">
    <source>
        <dbReference type="EMBL" id="HJF32591.1"/>
    </source>
</evidence>
<feature type="domain" description="SCP" evidence="3">
    <location>
        <begin position="158"/>
        <end position="271"/>
    </location>
</feature>
<evidence type="ECO:0000259" key="3">
    <source>
        <dbReference type="Pfam" id="PF00188"/>
    </source>
</evidence>
<dbReference type="NCBIfam" id="TIGR02909">
    <property type="entry name" value="spore_YkwD"/>
    <property type="match status" value="1"/>
</dbReference>
<dbReference type="Pfam" id="PF00188">
    <property type="entry name" value="CAP"/>
    <property type="match status" value="1"/>
</dbReference>
<dbReference type="InterPro" id="IPR014044">
    <property type="entry name" value="CAP_dom"/>
</dbReference>
<dbReference type="Gene3D" id="3.40.33.10">
    <property type="entry name" value="CAP"/>
    <property type="match status" value="1"/>
</dbReference>
<gene>
    <name evidence="4" type="ORF">K8V56_12560</name>
</gene>
<name>A0A921KDW5_SPOPS</name>
<evidence type="ECO:0000313" key="5">
    <source>
        <dbReference type="Proteomes" id="UP000698173"/>
    </source>
</evidence>
<dbReference type="AlphaFoldDB" id="A0A921KDW5"/>
<proteinExistence type="predicted"/>
<reference evidence="4" key="2">
    <citation type="submission" date="2021-09" db="EMBL/GenBank/DDBJ databases">
        <authorList>
            <person name="Gilroy R."/>
        </authorList>
    </citation>
    <scope>NUCLEOTIDE SEQUENCE</scope>
    <source>
        <strain evidence="4">CHK171-7178</strain>
    </source>
</reference>
<evidence type="ECO:0000256" key="1">
    <source>
        <dbReference type="SAM" id="MobiDB-lite"/>
    </source>
</evidence>
<dbReference type="PANTHER" id="PTHR31157:SF1">
    <property type="entry name" value="SCP DOMAIN-CONTAINING PROTEIN"/>
    <property type="match status" value="1"/>
</dbReference>
<protein>
    <submittedName>
        <fullName evidence="4">CAP domain-containing protein</fullName>
    </submittedName>
</protein>
<feature type="compositionally biased region" description="Pro residues" evidence="1">
    <location>
        <begin position="121"/>
        <end position="131"/>
    </location>
</feature>
<dbReference type="InterPro" id="IPR035940">
    <property type="entry name" value="CAP_sf"/>
</dbReference>
<accession>A0A921KDW5</accession>
<feature type="chain" id="PRO_5036744619" evidence="2">
    <location>
        <begin position="25"/>
        <end position="274"/>
    </location>
</feature>
<feature type="signal peptide" evidence="2">
    <location>
        <begin position="1"/>
        <end position="24"/>
    </location>
</feature>
<evidence type="ECO:0000256" key="2">
    <source>
        <dbReference type="SAM" id="SignalP"/>
    </source>
</evidence>
<keyword evidence="2" id="KW-0732">Signal</keyword>
<comment type="caution">
    <text evidence="4">The sequence shown here is derived from an EMBL/GenBank/DDBJ whole genome shotgun (WGS) entry which is preliminary data.</text>
</comment>
<dbReference type="SUPFAM" id="SSF55797">
    <property type="entry name" value="PR-1-like"/>
    <property type="match status" value="1"/>
</dbReference>
<dbReference type="InterPro" id="IPR014258">
    <property type="entry name" value="CAP_domain_YkwD-like"/>
</dbReference>
<dbReference type="PANTHER" id="PTHR31157">
    <property type="entry name" value="SCP DOMAIN-CONTAINING PROTEIN"/>
    <property type="match status" value="1"/>
</dbReference>
<organism evidence="4 5">
    <name type="scientific">Sporosarcina psychrophila</name>
    <name type="common">Bacillus psychrophilus</name>
    <dbReference type="NCBI Taxonomy" id="1476"/>
    <lineage>
        <taxon>Bacteria</taxon>
        <taxon>Bacillati</taxon>
        <taxon>Bacillota</taxon>
        <taxon>Bacilli</taxon>
        <taxon>Bacillales</taxon>
        <taxon>Caryophanaceae</taxon>
        <taxon>Sporosarcina</taxon>
    </lineage>
</organism>
<dbReference type="CDD" id="cd05379">
    <property type="entry name" value="CAP_bacterial"/>
    <property type="match status" value="1"/>
</dbReference>
<dbReference type="Proteomes" id="UP000698173">
    <property type="component" value="Unassembled WGS sequence"/>
</dbReference>